<reference evidence="14" key="1">
    <citation type="submission" date="2017-09" db="EMBL/GenBank/DDBJ databases">
        <title>Depth-based differentiation of microbial function through sediment-hosted aquifers and enrichment of novel symbionts in the deep terrestrial subsurface.</title>
        <authorList>
            <person name="Probst A.J."/>
            <person name="Ladd B."/>
            <person name="Jarett J.K."/>
            <person name="Geller-Mcgrath D.E."/>
            <person name="Sieber C.M.K."/>
            <person name="Emerson J.B."/>
            <person name="Anantharaman K."/>
            <person name="Thomas B.C."/>
            <person name="Malmstrom R."/>
            <person name="Stieglmeier M."/>
            <person name="Klingl A."/>
            <person name="Woyke T."/>
            <person name="Ryan C.M."/>
            <person name="Banfield J.F."/>
        </authorList>
    </citation>
    <scope>NUCLEOTIDE SEQUENCE [LARGE SCALE GENOMIC DNA]</scope>
</reference>
<name>A0A2M7Z610_9BACT</name>
<dbReference type="FunFam" id="2.170.120.12:FF:000001">
    <property type="entry name" value="DNA-directed RNA polymerase subunit alpha"/>
    <property type="match status" value="1"/>
</dbReference>
<dbReference type="GO" id="GO:0005737">
    <property type="term" value="C:cytoplasm"/>
    <property type="evidence" value="ECO:0007669"/>
    <property type="project" value="UniProtKB-ARBA"/>
</dbReference>
<gene>
    <name evidence="13" type="primary">rpoA</name>
    <name evidence="13" type="ORF">CO137_03490</name>
</gene>
<dbReference type="InterPro" id="IPR011773">
    <property type="entry name" value="DNA-dir_RpoA"/>
</dbReference>
<dbReference type="GO" id="GO:0000428">
    <property type="term" value="C:DNA-directed RNA polymerase complex"/>
    <property type="evidence" value="ECO:0007669"/>
    <property type="project" value="UniProtKB-KW"/>
</dbReference>
<evidence type="ECO:0000256" key="5">
    <source>
        <dbReference type="ARBA" id="ARBA00022679"/>
    </source>
</evidence>
<dbReference type="Gene3D" id="2.170.120.12">
    <property type="entry name" value="DNA-directed RNA polymerase, insert domain"/>
    <property type="match status" value="1"/>
</dbReference>
<dbReference type="NCBIfam" id="TIGR02027">
    <property type="entry name" value="rpoA"/>
    <property type="match status" value="1"/>
</dbReference>
<evidence type="ECO:0000256" key="8">
    <source>
        <dbReference type="ARBA" id="ARBA00032524"/>
    </source>
</evidence>
<dbReference type="SUPFAM" id="SSF56553">
    <property type="entry name" value="Insert subdomain of RNA polymerase alpha subunit"/>
    <property type="match status" value="1"/>
</dbReference>
<dbReference type="EMBL" id="PFVJ01000075">
    <property type="protein sequence ID" value="PJA89583.1"/>
    <property type="molecule type" value="Genomic_DNA"/>
</dbReference>
<dbReference type="SUPFAM" id="SSF55257">
    <property type="entry name" value="RBP11-like subunits of RNA polymerase"/>
    <property type="match status" value="1"/>
</dbReference>
<comment type="similarity">
    <text evidence="1">Belongs to the RNA polymerase alpha chain family.</text>
</comment>
<evidence type="ECO:0000256" key="1">
    <source>
        <dbReference type="ARBA" id="ARBA00007123"/>
    </source>
</evidence>
<keyword evidence="6" id="KW-0548">Nucleotidyltransferase</keyword>
<dbReference type="GO" id="GO:0006351">
    <property type="term" value="P:DNA-templated transcription"/>
    <property type="evidence" value="ECO:0007669"/>
    <property type="project" value="InterPro"/>
</dbReference>
<evidence type="ECO:0000256" key="9">
    <source>
        <dbReference type="ARBA" id="ARBA00033070"/>
    </source>
</evidence>
<evidence type="ECO:0000256" key="7">
    <source>
        <dbReference type="ARBA" id="ARBA00023163"/>
    </source>
</evidence>
<dbReference type="InterPro" id="IPR011262">
    <property type="entry name" value="DNA-dir_RNA_pol_insert"/>
</dbReference>
<comment type="caution">
    <text evidence="13">The sequence shown here is derived from an EMBL/GenBank/DDBJ whole genome shotgun (WGS) entry which is preliminary data.</text>
</comment>
<dbReference type="GO" id="GO:0003677">
    <property type="term" value="F:DNA binding"/>
    <property type="evidence" value="ECO:0007669"/>
    <property type="project" value="InterPro"/>
</dbReference>
<proteinExistence type="inferred from homology"/>
<accession>A0A2M7Z610</accession>
<sequence length="258" mass="27905">MEQILLPNTIEFKDGEQPNVGQVVITPCYQGYGVTLGNAFRRVLLSSLPGAAVESVKINGVQHEFSATEGIAEDVVEIIMNLKELAVRSFSEEPVTLFLNKKGLGDVTAADFDKNADIEIANPELKLATITSADKNFEMEITIGNGRGYVPVGEKDIKSFDLGTIGVDSLYTPIRNVGHTVELIRVGDVTDYEKLVLDIETDGTITPKEAVAQAAKILMDYFGLVLEASGGNEEVKAKAKKVAKKKTTAKDKKATTKK</sequence>
<evidence type="ECO:0000256" key="6">
    <source>
        <dbReference type="ARBA" id="ARBA00022695"/>
    </source>
</evidence>
<keyword evidence="7" id="KW-0804">Transcription</keyword>
<evidence type="ECO:0000256" key="2">
    <source>
        <dbReference type="ARBA" id="ARBA00012418"/>
    </source>
</evidence>
<dbReference type="Gene3D" id="3.30.1360.10">
    <property type="entry name" value="RNA polymerase, RBP11-like subunit"/>
    <property type="match status" value="1"/>
</dbReference>
<evidence type="ECO:0000256" key="4">
    <source>
        <dbReference type="ARBA" id="ARBA00022478"/>
    </source>
</evidence>
<dbReference type="InterPro" id="IPR011263">
    <property type="entry name" value="DNA-dir_RNA_pol_RpoA/D/Rpb3"/>
</dbReference>
<dbReference type="CDD" id="cd06928">
    <property type="entry name" value="RNAP_alpha_NTD"/>
    <property type="match status" value="1"/>
</dbReference>
<evidence type="ECO:0000256" key="11">
    <source>
        <dbReference type="SAM" id="MobiDB-lite"/>
    </source>
</evidence>
<dbReference type="EC" id="2.7.7.6" evidence="2"/>
<dbReference type="InterPro" id="IPR036643">
    <property type="entry name" value="RNApol_insert_sf"/>
</dbReference>
<dbReference type="InterPro" id="IPR036603">
    <property type="entry name" value="RBP11-like"/>
</dbReference>
<feature type="domain" description="DNA-directed RNA polymerase RpoA/D/Rpb3-type" evidence="12">
    <location>
        <begin position="20"/>
        <end position="228"/>
    </location>
</feature>
<evidence type="ECO:0000256" key="10">
    <source>
        <dbReference type="ARBA" id="ARBA00048552"/>
    </source>
</evidence>
<dbReference type="Pfam" id="PF01000">
    <property type="entry name" value="RNA_pol_A_bac"/>
    <property type="match status" value="1"/>
</dbReference>
<evidence type="ECO:0000313" key="14">
    <source>
        <dbReference type="Proteomes" id="UP000230843"/>
    </source>
</evidence>
<dbReference type="SMART" id="SM00662">
    <property type="entry name" value="RPOLD"/>
    <property type="match status" value="1"/>
</dbReference>
<dbReference type="GO" id="GO:0003899">
    <property type="term" value="F:DNA-directed RNA polymerase activity"/>
    <property type="evidence" value="ECO:0007669"/>
    <property type="project" value="UniProtKB-EC"/>
</dbReference>
<feature type="compositionally biased region" description="Basic residues" evidence="11">
    <location>
        <begin position="238"/>
        <end position="247"/>
    </location>
</feature>
<dbReference type="Proteomes" id="UP000230843">
    <property type="component" value="Unassembled WGS sequence"/>
</dbReference>
<dbReference type="GO" id="GO:0046983">
    <property type="term" value="F:protein dimerization activity"/>
    <property type="evidence" value="ECO:0007669"/>
    <property type="project" value="InterPro"/>
</dbReference>
<evidence type="ECO:0000259" key="12">
    <source>
        <dbReference type="SMART" id="SM00662"/>
    </source>
</evidence>
<feature type="region of interest" description="Disordered" evidence="11">
    <location>
        <begin position="233"/>
        <end position="258"/>
    </location>
</feature>
<organism evidence="13 14">
    <name type="scientific">Candidatus Magasanikbacteria bacterium CG_4_9_14_3_um_filter_32_9</name>
    <dbReference type="NCBI Taxonomy" id="1974644"/>
    <lineage>
        <taxon>Bacteria</taxon>
        <taxon>Candidatus Magasanikiibacteriota</taxon>
    </lineage>
</organism>
<keyword evidence="5" id="KW-0808">Transferase</keyword>
<feature type="compositionally biased region" description="Basic and acidic residues" evidence="11">
    <location>
        <begin position="248"/>
        <end position="258"/>
    </location>
</feature>
<dbReference type="AlphaFoldDB" id="A0A2M7Z610"/>
<protein>
    <recommendedName>
        <fullName evidence="3">DNA-directed RNA polymerase subunit alpha</fullName>
        <ecNumber evidence="2">2.7.7.6</ecNumber>
    </recommendedName>
    <alternativeName>
        <fullName evidence="9">RNA polymerase subunit alpha</fullName>
    </alternativeName>
    <alternativeName>
        <fullName evidence="8">Transcriptase subunit alpha</fullName>
    </alternativeName>
</protein>
<dbReference type="Pfam" id="PF01193">
    <property type="entry name" value="RNA_pol_L"/>
    <property type="match status" value="1"/>
</dbReference>
<keyword evidence="4 13" id="KW-0240">DNA-directed RNA polymerase</keyword>
<evidence type="ECO:0000313" key="13">
    <source>
        <dbReference type="EMBL" id="PJA89583.1"/>
    </source>
</evidence>
<comment type="catalytic activity">
    <reaction evidence="10">
        <text>RNA(n) + a ribonucleoside 5'-triphosphate = RNA(n+1) + diphosphate</text>
        <dbReference type="Rhea" id="RHEA:21248"/>
        <dbReference type="Rhea" id="RHEA-COMP:14527"/>
        <dbReference type="Rhea" id="RHEA-COMP:17342"/>
        <dbReference type="ChEBI" id="CHEBI:33019"/>
        <dbReference type="ChEBI" id="CHEBI:61557"/>
        <dbReference type="ChEBI" id="CHEBI:140395"/>
        <dbReference type="EC" id="2.7.7.6"/>
    </reaction>
</comment>
<evidence type="ECO:0000256" key="3">
    <source>
        <dbReference type="ARBA" id="ARBA00015972"/>
    </source>
</evidence>